<evidence type="ECO:0000313" key="3">
    <source>
        <dbReference type="Proteomes" id="UP000005380"/>
    </source>
</evidence>
<keyword evidence="3" id="KW-1185">Reference proteome</keyword>
<dbReference type="AlphaFoldDB" id="W0DTI2"/>
<dbReference type="GO" id="GO:0003677">
    <property type="term" value="F:DNA binding"/>
    <property type="evidence" value="ECO:0007669"/>
    <property type="project" value="InterPro"/>
</dbReference>
<dbReference type="OrthoDB" id="9790252at2"/>
<dbReference type="KEGG" id="tao:THIAE_01365"/>
<dbReference type="EMBL" id="CP007030">
    <property type="protein sequence ID" value="AHF00593.1"/>
    <property type="molecule type" value="Genomic_DNA"/>
</dbReference>
<sequence length="127" mass="14409">MTVEHSQEPGLALGEALEQARLQQDLTQEAMADIMKLSLDKINEMESYVDLSSLSPFDRGYVRNYASKVELDLEPFELNAQELKKIAAELQPISKEDWSKPFFPWLRVSIGLLVITLFSAALAIYFI</sequence>
<dbReference type="eggNOG" id="COG1426">
    <property type="taxonomic scope" value="Bacteria"/>
</dbReference>
<dbReference type="Gene3D" id="1.10.260.40">
    <property type="entry name" value="lambda repressor-like DNA-binding domains"/>
    <property type="match status" value="1"/>
</dbReference>
<dbReference type="InterPro" id="IPR010982">
    <property type="entry name" value="Lambda_DNA-bd_dom_sf"/>
</dbReference>
<feature type="transmembrane region" description="Helical" evidence="1">
    <location>
        <begin position="105"/>
        <end position="126"/>
    </location>
</feature>
<dbReference type="RefSeq" id="WP_006459487.1">
    <property type="nucleotide sequence ID" value="NZ_CP007030.1"/>
</dbReference>
<dbReference type="SUPFAM" id="SSF47413">
    <property type="entry name" value="lambda repressor-like DNA-binding domains"/>
    <property type="match status" value="1"/>
</dbReference>
<dbReference type="InParanoid" id="W0DTI2"/>
<reference evidence="2 3" key="1">
    <citation type="submission" date="2013-12" db="EMBL/GenBank/DDBJ databases">
        <authorList>
            <consortium name="DOE Joint Genome Institute"/>
            <person name="Kappler U."/>
            <person name="Huntemann M."/>
            <person name="Han J."/>
            <person name="Chen A."/>
            <person name="Kyrpides N."/>
            <person name="Mavromatis K."/>
            <person name="Markowitz V."/>
            <person name="Palaniappan K."/>
            <person name="Ivanova N."/>
            <person name="Schaumberg A."/>
            <person name="Pati A."/>
            <person name="Liolios K."/>
            <person name="Nordberg H.P."/>
            <person name="Cantor M.N."/>
            <person name="Hua S.X."/>
            <person name="Woyke T."/>
        </authorList>
    </citation>
    <scope>NUCLEOTIDE SEQUENCE [LARGE SCALE GENOMIC DNA]</scope>
    <source>
        <strain evidence="3">AL2</strain>
    </source>
</reference>
<dbReference type="HOGENOM" id="CLU_1937167_0_0_6"/>
<dbReference type="STRING" id="717772.THIAE_01365"/>
<dbReference type="Pfam" id="PF13413">
    <property type="entry name" value="HTH_25"/>
    <property type="match status" value="1"/>
</dbReference>
<dbReference type="Proteomes" id="UP000005380">
    <property type="component" value="Chromosome"/>
</dbReference>
<keyword evidence="1" id="KW-1133">Transmembrane helix</keyword>
<keyword evidence="1" id="KW-0812">Transmembrane</keyword>
<proteinExistence type="predicted"/>
<protein>
    <submittedName>
        <fullName evidence="2">Uncharacterized protein</fullName>
    </submittedName>
</protein>
<accession>W0DTI2</accession>
<gene>
    <name evidence="2" type="ORF">THIAE_01365</name>
</gene>
<organism evidence="2 3">
    <name type="scientific">Thiomicrospira aerophila AL3</name>
    <dbReference type="NCBI Taxonomy" id="717772"/>
    <lineage>
        <taxon>Bacteria</taxon>
        <taxon>Pseudomonadati</taxon>
        <taxon>Pseudomonadota</taxon>
        <taxon>Gammaproteobacteria</taxon>
        <taxon>Thiotrichales</taxon>
        <taxon>Piscirickettsiaceae</taxon>
        <taxon>Thiomicrospira</taxon>
    </lineage>
</organism>
<name>W0DTI2_9GAMM</name>
<evidence type="ECO:0000313" key="2">
    <source>
        <dbReference type="EMBL" id="AHF00593.1"/>
    </source>
</evidence>
<keyword evidence="1" id="KW-0472">Membrane</keyword>
<evidence type="ECO:0000256" key="1">
    <source>
        <dbReference type="SAM" id="Phobius"/>
    </source>
</evidence>